<evidence type="ECO:0000259" key="5">
    <source>
        <dbReference type="PROSITE" id="PS50011"/>
    </source>
</evidence>
<proteinExistence type="predicted"/>
<accession>A0ABX6ETL5</accession>
<sequence>MPGLKLQPADSFVPPDVNNPPFYIPLKNIDSRYNVIQELGKGSFGSVTLAETLFDMKKSSQEISSMYPETLMDQCLIRNVEQENWYYKKKGIVAIKTMMNRLSTLHDYTRVREIKFILQIPAHKNLVTVYEMFIDDSLYHLHIVMECMEQNIYQLMNHRKRRVFSLPTLRSILFQILAGIKHIHDHDFFHRDIKPENILISPSHRYFSKKWLEDDNYPDNYVVKLADYGLARHVNNRSPYTTYVSTRWYRSPEILLRKGYYSKPLDIWAYGCVVVELATFSPLFPGSDETDQIWRILDLLGSPDHSTNGKEHFGGTWPDCKSLYQALNYEFPYVEGKTIRDVLPNPQLEDLYDVVTSCLKWNPNDRASANELCALPYFKEYVIKEAKMAKADGGDISNGKEGSMIASKLGINSLASNQWSRILSGLPPKADIGIVPNFNNPQKALKIEKVNHSILSQEQQQHQKEQQQKRSGVASWFKFSTNKNHVNVNPNEKAYGKALLTDAIDENNSNKNRRIDERLSGEIPQLQQKQQLHDHKHTNHHHHHHHHHNQQQQQQQQEHVDILAGHNDRMDELNIINHANNDNEVFTIELDDSMETMTGSQQISKELNEKVELYQESSNSQLEIDNGDLDINDVSDAVQMDQENYRIHVLNEYDTDENLADEIQAIDEDENTDNIVRNSQDLENDEDDDPDSLLNYYQEMMAKKLPPNGTKGHYTHSNGVCPTLSDRMAIDDSIDLQEQIPRNLLERAVQQRVLDCLLDSSEQISQNLIQNSNSHNHSIHDGLSF</sequence>
<dbReference type="PROSITE" id="PS50011">
    <property type="entry name" value="PROTEIN_KINASE_DOM"/>
    <property type="match status" value="1"/>
</dbReference>
<keyword evidence="6" id="KW-0418">Kinase</keyword>
<dbReference type="CDD" id="cd07830">
    <property type="entry name" value="STKc_MAK_like"/>
    <property type="match status" value="1"/>
</dbReference>
<keyword evidence="7" id="KW-1185">Reference proteome</keyword>
<feature type="region of interest" description="Disordered" evidence="4">
    <location>
        <begin position="526"/>
        <end position="558"/>
    </location>
</feature>
<keyword evidence="1" id="KW-0723">Serine/threonine-protein kinase</keyword>
<dbReference type="InterPro" id="IPR000719">
    <property type="entry name" value="Prot_kinase_dom"/>
</dbReference>
<dbReference type="Gene3D" id="1.10.510.10">
    <property type="entry name" value="Transferase(Phosphotransferase) domain 1"/>
    <property type="match status" value="1"/>
</dbReference>
<dbReference type="GO" id="GO:0016301">
    <property type="term" value="F:kinase activity"/>
    <property type="evidence" value="ECO:0007669"/>
    <property type="project" value="UniProtKB-KW"/>
</dbReference>
<dbReference type="InterPro" id="IPR011009">
    <property type="entry name" value="Kinase-like_dom_sf"/>
</dbReference>
<gene>
    <name evidence="6" type="primary">IME2</name>
    <name evidence="6" type="ORF">FIM1_2273</name>
</gene>
<dbReference type="SUPFAM" id="SSF56112">
    <property type="entry name" value="Protein kinase-like (PK-like)"/>
    <property type="match status" value="1"/>
</dbReference>
<feature type="domain" description="Protein kinase" evidence="5">
    <location>
        <begin position="33"/>
        <end position="378"/>
    </location>
</feature>
<reference evidence="6 7" key="2">
    <citation type="submission" date="2019-11" db="EMBL/GenBank/DDBJ databases">
        <authorList>
            <person name="Lu H."/>
        </authorList>
    </citation>
    <scope>NUCLEOTIDE SEQUENCE [LARGE SCALE GENOMIC DNA]</scope>
    <source>
        <strain evidence="6 7">FIM1</strain>
    </source>
</reference>
<evidence type="ECO:0000256" key="3">
    <source>
        <dbReference type="ARBA" id="ARBA00022840"/>
    </source>
</evidence>
<dbReference type="Proteomes" id="UP000422736">
    <property type="component" value="Chromosome 3"/>
</dbReference>
<protein>
    <submittedName>
        <fullName evidence="6">Meiosis induction protein kinase IME2/SME1</fullName>
    </submittedName>
</protein>
<dbReference type="Pfam" id="PF00069">
    <property type="entry name" value="Pkinase"/>
    <property type="match status" value="1"/>
</dbReference>
<dbReference type="InterPro" id="IPR050117">
    <property type="entry name" value="MAPK"/>
</dbReference>
<evidence type="ECO:0000256" key="1">
    <source>
        <dbReference type="ARBA" id="ARBA00022527"/>
    </source>
</evidence>
<dbReference type="SMART" id="SM00220">
    <property type="entry name" value="S_TKc"/>
    <property type="match status" value="1"/>
</dbReference>
<dbReference type="PANTHER" id="PTHR24055">
    <property type="entry name" value="MITOGEN-ACTIVATED PROTEIN KINASE"/>
    <property type="match status" value="1"/>
</dbReference>
<evidence type="ECO:0000256" key="4">
    <source>
        <dbReference type="SAM" id="MobiDB-lite"/>
    </source>
</evidence>
<keyword evidence="6" id="KW-0808">Transferase</keyword>
<organism evidence="6 7">
    <name type="scientific">Kluyveromyces marxianus</name>
    <name type="common">Yeast</name>
    <name type="synonym">Candida kefyr</name>
    <dbReference type="NCBI Taxonomy" id="4911"/>
    <lineage>
        <taxon>Eukaryota</taxon>
        <taxon>Fungi</taxon>
        <taxon>Dikarya</taxon>
        <taxon>Ascomycota</taxon>
        <taxon>Saccharomycotina</taxon>
        <taxon>Saccharomycetes</taxon>
        <taxon>Saccharomycetales</taxon>
        <taxon>Saccharomycetaceae</taxon>
        <taxon>Kluyveromyces</taxon>
    </lineage>
</organism>
<evidence type="ECO:0000313" key="6">
    <source>
        <dbReference type="EMBL" id="QGN15581.1"/>
    </source>
</evidence>
<keyword evidence="3" id="KW-0067">ATP-binding</keyword>
<dbReference type="InterPro" id="IPR008271">
    <property type="entry name" value="Ser/Thr_kinase_AS"/>
</dbReference>
<dbReference type="Gene3D" id="3.30.200.20">
    <property type="entry name" value="Phosphorylase Kinase, domain 1"/>
    <property type="match status" value="1"/>
</dbReference>
<reference evidence="6 7" key="1">
    <citation type="submission" date="2016-03" db="EMBL/GenBank/DDBJ databases">
        <title>How can Kluyveromyces marxianus grow so fast - potential evolutionary course in Saccharomyces Complex revealed by comparative genomics.</title>
        <authorList>
            <person name="Mo W."/>
            <person name="Lu W."/>
            <person name="Yang X."/>
            <person name="Qi J."/>
            <person name="Lv H."/>
        </authorList>
    </citation>
    <scope>NUCLEOTIDE SEQUENCE [LARGE SCALE GENOMIC DNA]</scope>
    <source>
        <strain evidence="6 7">FIM1</strain>
    </source>
</reference>
<keyword evidence="2" id="KW-0547">Nucleotide-binding</keyword>
<name>A0ABX6ETL5_KLUMA</name>
<feature type="compositionally biased region" description="Basic residues" evidence="4">
    <location>
        <begin position="534"/>
        <end position="549"/>
    </location>
</feature>
<evidence type="ECO:0000313" key="7">
    <source>
        <dbReference type="Proteomes" id="UP000422736"/>
    </source>
</evidence>
<dbReference type="PROSITE" id="PS00108">
    <property type="entry name" value="PROTEIN_KINASE_ST"/>
    <property type="match status" value="1"/>
</dbReference>
<dbReference type="EMBL" id="CP015056">
    <property type="protein sequence ID" value="QGN15581.1"/>
    <property type="molecule type" value="Genomic_DNA"/>
</dbReference>
<evidence type="ECO:0000256" key="2">
    <source>
        <dbReference type="ARBA" id="ARBA00022741"/>
    </source>
</evidence>